<evidence type="ECO:0000256" key="15">
    <source>
        <dbReference type="SAM" id="Phobius"/>
    </source>
</evidence>
<evidence type="ECO:0000256" key="3">
    <source>
        <dbReference type="ARBA" id="ARBA00007163"/>
    </source>
</evidence>
<protein>
    <recommendedName>
        <fullName evidence="16">BZIP domain-containing protein</fullName>
    </recommendedName>
</protein>
<dbReference type="PANTHER" id="PTHR47416:SF3">
    <property type="entry name" value="BZIP TRANSCRIPTION FACTOR 17-RELATED"/>
    <property type="match status" value="1"/>
</dbReference>
<proteinExistence type="inferred from homology"/>
<keyword evidence="5" id="KW-0256">Endoplasmic reticulum</keyword>
<gene>
    <name evidence="17" type="ORF">K2173_014987</name>
</gene>
<dbReference type="Proteomes" id="UP001159364">
    <property type="component" value="Linkage Group LG03"/>
</dbReference>
<evidence type="ECO:0000256" key="2">
    <source>
        <dbReference type="ARBA" id="ARBA00004389"/>
    </source>
</evidence>
<feature type="transmembrane region" description="Helical" evidence="15">
    <location>
        <begin position="336"/>
        <end position="358"/>
    </location>
</feature>
<reference evidence="17 18" key="1">
    <citation type="submission" date="2021-09" db="EMBL/GenBank/DDBJ databases">
        <title>Genomic insights and catalytic innovation underlie evolution of tropane alkaloids biosynthesis.</title>
        <authorList>
            <person name="Wang Y.-J."/>
            <person name="Tian T."/>
            <person name="Huang J.-P."/>
            <person name="Huang S.-X."/>
        </authorList>
    </citation>
    <scope>NUCLEOTIDE SEQUENCE [LARGE SCALE GENOMIC DNA]</scope>
    <source>
        <strain evidence="17">KIB-2018</strain>
        <tissue evidence="17">Leaf</tissue>
    </source>
</reference>
<keyword evidence="10" id="KW-0804">Transcription</keyword>
<accession>A0AAV8TWG2</accession>
<evidence type="ECO:0000256" key="4">
    <source>
        <dbReference type="ARBA" id="ARBA00022692"/>
    </source>
</evidence>
<feature type="compositionally biased region" description="Low complexity" evidence="14">
    <location>
        <begin position="77"/>
        <end position="92"/>
    </location>
</feature>
<dbReference type="AlphaFoldDB" id="A0AAV8TWG2"/>
<keyword evidence="9 15" id="KW-0472">Membrane</keyword>
<organism evidence="17 18">
    <name type="scientific">Erythroxylum novogranatense</name>
    <dbReference type="NCBI Taxonomy" id="1862640"/>
    <lineage>
        <taxon>Eukaryota</taxon>
        <taxon>Viridiplantae</taxon>
        <taxon>Streptophyta</taxon>
        <taxon>Embryophyta</taxon>
        <taxon>Tracheophyta</taxon>
        <taxon>Spermatophyta</taxon>
        <taxon>Magnoliopsida</taxon>
        <taxon>eudicotyledons</taxon>
        <taxon>Gunneridae</taxon>
        <taxon>Pentapetalae</taxon>
        <taxon>rosids</taxon>
        <taxon>fabids</taxon>
        <taxon>Malpighiales</taxon>
        <taxon>Erythroxylaceae</taxon>
        <taxon>Erythroxylum</taxon>
    </lineage>
</organism>
<feature type="compositionally biased region" description="Basic and acidic residues" evidence="14">
    <location>
        <begin position="175"/>
        <end position="193"/>
    </location>
</feature>
<dbReference type="GO" id="GO:0005634">
    <property type="term" value="C:nucleus"/>
    <property type="evidence" value="ECO:0007669"/>
    <property type="project" value="UniProtKB-SubCell"/>
</dbReference>
<feature type="region of interest" description="Disordered" evidence="14">
    <location>
        <begin position="69"/>
        <end position="206"/>
    </location>
</feature>
<dbReference type="Gene3D" id="1.20.5.170">
    <property type="match status" value="1"/>
</dbReference>
<evidence type="ECO:0000313" key="17">
    <source>
        <dbReference type="EMBL" id="KAJ8770374.1"/>
    </source>
</evidence>
<keyword evidence="6 15" id="KW-1133">Transmembrane helix</keyword>
<feature type="region of interest" description="Disordered" evidence="14">
    <location>
        <begin position="1"/>
        <end position="36"/>
    </location>
</feature>
<dbReference type="GO" id="GO:0006950">
    <property type="term" value="P:response to stress"/>
    <property type="evidence" value="ECO:0007669"/>
    <property type="project" value="UniProtKB-ARBA"/>
</dbReference>
<evidence type="ECO:0000256" key="12">
    <source>
        <dbReference type="ARBA" id="ARBA00023242"/>
    </source>
</evidence>
<comment type="subunit">
    <text evidence="13">Interacts with BZIP28.</text>
</comment>
<evidence type="ECO:0000256" key="8">
    <source>
        <dbReference type="ARBA" id="ARBA00023125"/>
    </source>
</evidence>
<evidence type="ECO:0000256" key="1">
    <source>
        <dbReference type="ARBA" id="ARBA00004123"/>
    </source>
</evidence>
<evidence type="ECO:0000256" key="9">
    <source>
        <dbReference type="ARBA" id="ARBA00023136"/>
    </source>
</evidence>
<feature type="compositionally biased region" description="Polar residues" evidence="14">
    <location>
        <begin position="110"/>
        <end position="123"/>
    </location>
</feature>
<dbReference type="CDD" id="cd14704">
    <property type="entry name" value="bZIP_HY5-like"/>
    <property type="match status" value="1"/>
</dbReference>
<feature type="compositionally biased region" description="Low complexity" evidence="14">
    <location>
        <begin position="124"/>
        <end position="141"/>
    </location>
</feature>
<dbReference type="PROSITE" id="PS50217">
    <property type="entry name" value="BZIP"/>
    <property type="match status" value="1"/>
</dbReference>
<evidence type="ECO:0000256" key="14">
    <source>
        <dbReference type="SAM" id="MobiDB-lite"/>
    </source>
</evidence>
<feature type="compositionally biased region" description="Polar residues" evidence="14">
    <location>
        <begin position="142"/>
        <end position="153"/>
    </location>
</feature>
<evidence type="ECO:0000256" key="7">
    <source>
        <dbReference type="ARBA" id="ARBA00023015"/>
    </source>
</evidence>
<evidence type="ECO:0000256" key="6">
    <source>
        <dbReference type="ARBA" id="ARBA00022989"/>
    </source>
</evidence>
<evidence type="ECO:0000313" key="18">
    <source>
        <dbReference type="Proteomes" id="UP001159364"/>
    </source>
</evidence>
<sequence>MSDHVQAGHSPQAEKDFHSLPIPPTDPLYFSSQDDPPHDFLSDLPLFLDDNYDFDITLDDLETLDFPSENEPFVNLDSSSSPDSGSSGISGDHVNDVGKYLNIPLPEAGSCNSGDGSTDFGPTSSQGSRNRGSSGSGVSESMNPNSPDSSNFAVDQKFKVEELSTSKKSSVSKRKKEEEISEEYRNQKSKLDMNADNPSSFVVGNEEDEKKRARLLRNRESAQLSRQRKKHYVEELEEKVKAMHSTITELNNKVSFFMAENVTLRQQLAGVSGMCPPPVYGPVAYPWVPCTPYVVKPHGSQVPLVPIPRLKQQQPISVTKVKKVESKKGERKSKKVASISFLGLLFFVLLFGGLLPIVDVRLGGYRKNDVHWLDFESGKMYDQHRGRILTVHGHSHVSQDVSAVSNGSFDISNGKHCERCGKGCSEYDVEQKGGLDNSVVKGNDSEPLVASLYVPRNDKLVKIDGNLIIHSVLASEKAMASPEAPEMKTKGNVPIIPKDSSLALAIPNGGSNRGIPDAERDGARHSRHTSQDHLKSSAAHGKLQQWFHKDLAGPMLNSGMCSEVFQFDTSPSPGAIVAASSAINSRAEKRQIATDVNKGNHRRTLRGLPLHNSSSDLNITGEQVGSSSHNENLQSNKSAASVVVSVLFDPREAGDGEVDGMIRPKSLSRVFVVVLLDSVKYVTYSCVLPRSGPHLVTT</sequence>
<comment type="caution">
    <text evidence="17">The sequence shown here is derived from an EMBL/GenBank/DDBJ whole genome shotgun (WGS) entry which is preliminary data.</text>
</comment>
<dbReference type="SMART" id="SM00338">
    <property type="entry name" value="BRLZ"/>
    <property type="match status" value="1"/>
</dbReference>
<evidence type="ECO:0000256" key="5">
    <source>
        <dbReference type="ARBA" id="ARBA00022824"/>
    </source>
</evidence>
<feature type="domain" description="BZIP" evidence="16">
    <location>
        <begin position="208"/>
        <end position="271"/>
    </location>
</feature>
<dbReference type="InterPro" id="IPR046347">
    <property type="entry name" value="bZIP_sf"/>
</dbReference>
<evidence type="ECO:0000256" key="10">
    <source>
        <dbReference type="ARBA" id="ARBA00023163"/>
    </source>
</evidence>
<evidence type="ECO:0000256" key="11">
    <source>
        <dbReference type="ARBA" id="ARBA00023180"/>
    </source>
</evidence>
<dbReference type="EMBL" id="JAIWQS010000003">
    <property type="protein sequence ID" value="KAJ8770374.1"/>
    <property type="molecule type" value="Genomic_DNA"/>
</dbReference>
<feature type="region of interest" description="Disordered" evidence="14">
    <location>
        <begin position="502"/>
        <end position="540"/>
    </location>
</feature>
<dbReference type="FunFam" id="1.20.5.170:FF:000085">
    <property type="entry name" value="bZIP transcription factor 49"/>
    <property type="match status" value="1"/>
</dbReference>
<keyword evidence="12" id="KW-0539">Nucleus</keyword>
<dbReference type="Pfam" id="PF00170">
    <property type="entry name" value="bZIP_1"/>
    <property type="match status" value="1"/>
</dbReference>
<keyword evidence="18" id="KW-1185">Reference proteome</keyword>
<dbReference type="GO" id="GO:0003700">
    <property type="term" value="F:DNA-binding transcription factor activity"/>
    <property type="evidence" value="ECO:0007669"/>
    <property type="project" value="InterPro"/>
</dbReference>
<dbReference type="InterPro" id="IPR004827">
    <property type="entry name" value="bZIP"/>
</dbReference>
<feature type="compositionally biased region" description="Basic and acidic residues" evidence="14">
    <location>
        <begin position="516"/>
        <end position="535"/>
    </location>
</feature>
<keyword evidence="11" id="KW-0325">Glycoprotein</keyword>
<keyword evidence="7" id="KW-0805">Transcription regulation</keyword>
<keyword evidence="4 15" id="KW-0812">Transmembrane</keyword>
<evidence type="ECO:0000256" key="13">
    <source>
        <dbReference type="ARBA" id="ARBA00065888"/>
    </source>
</evidence>
<comment type="similarity">
    <text evidence="3">Belongs to the bZIP family.</text>
</comment>
<evidence type="ECO:0000259" key="16">
    <source>
        <dbReference type="PROSITE" id="PS50217"/>
    </source>
</evidence>
<name>A0AAV8TWG2_9ROSI</name>
<dbReference type="GO" id="GO:0005789">
    <property type="term" value="C:endoplasmic reticulum membrane"/>
    <property type="evidence" value="ECO:0007669"/>
    <property type="project" value="UniProtKB-SubCell"/>
</dbReference>
<dbReference type="SUPFAM" id="SSF57959">
    <property type="entry name" value="Leucine zipper domain"/>
    <property type="match status" value="1"/>
</dbReference>
<keyword evidence="8" id="KW-0238">DNA-binding</keyword>
<dbReference type="GO" id="GO:0003677">
    <property type="term" value="F:DNA binding"/>
    <property type="evidence" value="ECO:0007669"/>
    <property type="project" value="UniProtKB-KW"/>
</dbReference>
<feature type="compositionally biased region" description="Basic and acidic residues" evidence="14">
    <location>
        <begin position="156"/>
        <end position="165"/>
    </location>
</feature>
<dbReference type="PANTHER" id="PTHR47416">
    <property type="entry name" value="BASIC-LEUCINE ZIPPER TRANSCRIPTION FACTOR F-RELATED"/>
    <property type="match status" value="1"/>
</dbReference>
<comment type="subcellular location">
    <subcellularLocation>
        <location evidence="2">Endoplasmic reticulum membrane</location>
        <topology evidence="2">Single-pass membrane protein</topology>
    </subcellularLocation>
    <subcellularLocation>
        <location evidence="1">Nucleus</location>
    </subcellularLocation>
</comment>